<dbReference type="InterPro" id="IPR016024">
    <property type="entry name" value="ARM-type_fold"/>
</dbReference>
<proteinExistence type="predicted"/>
<keyword evidence="2" id="KW-1185">Reference proteome</keyword>
<dbReference type="Proteomes" id="UP001078443">
    <property type="component" value="Unassembled WGS sequence"/>
</dbReference>
<reference evidence="1" key="1">
    <citation type="submission" date="2022-12" db="EMBL/GenBank/DDBJ databases">
        <authorList>
            <person name="Wang J."/>
        </authorList>
    </citation>
    <scope>NUCLEOTIDE SEQUENCE</scope>
    <source>
        <strain evidence="1">HY-45-18</strain>
    </source>
</reference>
<dbReference type="Gene3D" id="1.25.10.10">
    <property type="entry name" value="Leucine-rich Repeat Variant"/>
    <property type="match status" value="1"/>
</dbReference>
<name>A0ABT4CYQ3_9CLOT</name>
<organism evidence="1 2">
    <name type="scientific">Clostridium aestuarii</name>
    <dbReference type="NCBI Taxonomy" id="338193"/>
    <lineage>
        <taxon>Bacteria</taxon>
        <taxon>Bacillati</taxon>
        <taxon>Bacillota</taxon>
        <taxon>Clostridia</taxon>
        <taxon>Eubacteriales</taxon>
        <taxon>Clostridiaceae</taxon>
        <taxon>Clostridium</taxon>
    </lineage>
</organism>
<dbReference type="EMBL" id="JAPQER010000002">
    <property type="protein sequence ID" value="MCY6484109.1"/>
    <property type="molecule type" value="Genomic_DNA"/>
</dbReference>
<accession>A0ABT4CYQ3</accession>
<comment type="caution">
    <text evidence="1">The sequence shown here is derived from an EMBL/GenBank/DDBJ whole genome shotgun (WGS) entry which is preliminary data.</text>
</comment>
<evidence type="ECO:0000313" key="1">
    <source>
        <dbReference type="EMBL" id="MCY6484109.1"/>
    </source>
</evidence>
<evidence type="ECO:0000313" key="2">
    <source>
        <dbReference type="Proteomes" id="UP001078443"/>
    </source>
</evidence>
<dbReference type="InterPro" id="IPR011989">
    <property type="entry name" value="ARM-like"/>
</dbReference>
<sequence>MSKELLIELQKECIELGMAGSNLGIDNIKFQKLLPKFEKLGQKIKPFRMVAERINTLLNSKHHESEDNLISLLNLVNAILSTQAETDIEGEIQVIEGTSGDMNANVSSHIILPVARALTTTGGGRYNVIEEAVKEEVISDFRLIPLLIKGLDDKYGEIGQLIYDKLKDVNNSEFLPLLQESFDRQGKKGDAFRLSLIAQILGEDIREFCIDLLEDSSKDIKVEAVNILGNLNDTENILLEQVKSKSKDVRKAAYCGLVKINSHEVRKELEKAIKKTDYDIVLSAIECSNEENYTDILLVGLKDSYEKLTKKQSEKGIQKIVDILYEIKEHKSKEVFEFLVKCLEDDKIDNWEIKGYYYTTFQSCVVKCIAEYEDFSEKDRDIIESKKENQNYSDFDLVFKISLKSRTQEEIYEIYSPYFINRRIKKEMVNKTMRIFSEYLGCDPTNWKVGRDIWYRNLTQGDIENVLQPVYKDFDKRWIDIFKKYKIYYMLSYTLNENDTSTVEFMVNSMKKYEKLNKYNRENFGEFSDDLMGILTGMVKIGYEEAYEVILKYVKATIGDNLKFDKILLLIPYLPSSYIDEIQKYILELKNMDTSVDNAYLERGIKNIERVLTRLEKN</sequence>
<gene>
    <name evidence="1" type="ORF">OW763_07050</name>
</gene>
<protein>
    <submittedName>
        <fullName evidence="1">HEAT repeat domain-containing protein</fullName>
    </submittedName>
</protein>
<dbReference type="SUPFAM" id="SSF48371">
    <property type="entry name" value="ARM repeat"/>
    <property type="match status" value="1"/>
</dbReference>
<dbReference type="Pfam" id="PF13646">
    <property type="entry name" value="HEAT_2"/>
    <property type="match status" value="1"/>
</dbReference>
<dbReference type="RefSeq" id="WP_268040383.1">
    <property type="nucleotide sequence ID" value="NZ_JAPQER010000002.1"/>
</dbReference>